<protein>
    <submittedName>
        <fullName evidence="6">ABC transporter substrate-binding protein</fullName>
    </submittedName>
</protein>
<evidence type="ECO:0000259" key="5">
    <source>
        <dbReference type="PROSITE" id="PS50983"/>
    </source>
</evidence>
<evidence type="ECO:0000313" key="6">
    <source>
        <dbReference type="EMBL" id="MCE5172271.1"/>
    </source>
</evidence>
<reference evidence="6 7" key="1">
    <citation type="submission" date="2021-11" db="EMBL/GenBank/DDBJ databases">
        <title>Draft genome sequence of Paenibacillus profundus YoMME, a new Gram-positive bacteria with exoelectrogenic properties.</title>
        <authorList>
            <person name="Hubenova Y."/>
            <person name="Hubenova E."/>
            <person name="Manasiev Y."/>
            <person name="Peykov S."/>
            <person name="Mitov M."/>
        </authorList>
    </citation>
    <scope>NUCLEOTIDE SEQUENCE [LARGE SCALE GENOMIC DNA]</scope>
    <source>
        <strain evidence="6 7">YoMME</strain>
    </source>
</reference>
<evidence type="ECO:0000256" key="1">
    <source>
        <dbReference type="ARBA" id="ARBA00004196"/>
    </source>
</evidence>
<dbReference type="PANTHER" id="PTHR30532">
    <property type="entry name" value="IRON III DICITRATE-BINDING PERIPLASMIC PROTEIN"/>
    <property type="match status" value="1"/>
</dbReference>
<keyword evidence="3" id="KW-0813">Transport</keyword>
<dbReference type="InterPro" id="IPR002491">
    <property type="entry name" value="ABC_transptr_periplasmic_BD"/>
</dbReference>
<organism evidence="6 7">
    <name type="scientific">Paenibacillus profundus</name>
    <dbReference type="NCBI Taxonomy" id="1173085"/>
    <lineage>
        <taxon>Bacteria</taxon>
        <taxon>Bacillati</taxon>
        <taxon>Bacillota</taxon>
        <taxon>Bacilli</taxon>
        <taxon>Bacillales</taxon>
        <taxon>Paenibacillaceae</taxon>
        <taxon>Paenibacillus</taxon>
    </lineage>
</organism>
<comment type="caution">
    <text evidence="6">The sequence shown here is derived from an EMBL/GenBank/DDBJ whole genome shotgun (WGS) entry which is preliminary data.</text>
</comment>
<dbReference type="InterPro" id="IPR051313">
    <property type="entry name" value="Bact_iron-sidero_bind"/>
</dbReference>
<dbReference type="Pfam" id="PF01497">
    <property type="entry name" value="Peripla_BP_2"/>
    <property type="match status" value="1"/>
</dbReference>
<keyword evidence="7" id="KW-1185">Reference proteome</keyword>
<dbReference type="Gene3D" id="3.40.50.1980">
    <property type="entry name" value="Nitrogenase molybdenum iron protein domain"/>
    <property type="match status" value="2"/>
</dbReference>
<dbReference type="SUPFAM" id="SSF53807">
    <property type="entry name" value="Helical backbone' metal receptor"/>
    <property type="match status" value="1"/>
</dbReference>
<sequence>MIIIIILHNNSTQRGFFEMFTRHRTMMFTFICCLLVMVVTACSEAASTNTQGGTDQATLSQADAIDNKQDAKAAGSDKRIAVLSIPFTSDLLALGITPAGAVTQKGKEFLPHVADLLNNTQNLGNSQEPNLEAIVSIEPELIIAQEELIQGKKEELEKIAPTIVLNFRNSTWQDQLSQLGKATGREKEADAFISNYNQEAASAKEKVKQALGDETVMVLRVLKKEFRVYGLDRNYGSLLYEDLGIKPAKGLENMGQGKEGPQAISRELLPDFDPDHILLEVSADAAAQQLFKELEESAIWKNMKAVKNGNVHAIEQQPWLDYSAIGQLKSLEEAVKLFTQK</sequence>
<evidence type="ECO:0000256" key="2">
    <source>
        <dbReference type="ARBA" id="ARBA00008814"/>
    </source>
</evidence>
<dbReference type="Proteomes" id="UP001199916">
    <property type="component" value="Unassembled WGS sequence"/>
</dbReference>
<evidence type="ECO:0000313" key="7">
    <source>
        <dbReference type="Proteomes" id="UP001199916"/>
    </source>
</evidence>
<name>A0ABS8YKD0_9BACL</name>
<feature type="domain" description="Fe/B12 periplasmic-binding" evidence="5">
    <location>
        <begin position="79"/>
        <end position="341"/>
    </location>
</feature>
<proteinExistence type="inferred from homology"/>
<dbReference type="PROSITE" id="PS50983">
    <property type="entry name" value="FE_B12_PBP"/>
    <property type="match status" value="1"/>
</dbReference>
<evidence type="ECO:0000256" key="4">
    <source>
        <dbReference type="ARBA" id="ARBA00022729"/>
    </source>
</evidence>
<comment type="subcellular location">
    <subcellularLocation>
        <location evidence="1">Cell envelope</location>
    </subcellularLocation>
</comment>
<evidence type="ECO:0000256" key="3">
    <source>
        <dbReference type="ARBA" id="ARBA00022448"/>
    </source>
</evidence>
<accession>A0ABS8YKD0</accession>
<comment type="similarity">
    <text evidence="2">Belongs to the bacterial solute-binding protein 8 family.</text>
</comment>
<dbReference type="PANTHER" id="PTHR30532:SF21">
    <property type="entry name" value="SIDEROPHORE-BINDING LIPOPROTEIN YFIY-RELATED"/>
    <property type="match status" value="1"/>
</dbReference>
<keyword evidence="4" id="KW-0732">Signal</keyword>
<gene>
    <name evidence="6" type="ORF">LQV63_23615</name>
</gene>
<dbReference type="EMBL" id="JAJNBZ010000026">
    <property type="protein sequence ID" value="MCE5172271.1"/>
    <property type="molecule type" value="Genomic_DNA"/>
</dbReference>